<gene>
    <name evidence="1" type="ORF">VNO77_19060</name>
</gene>
<evidence type="ECO:0000313" key="2">
    <source>
        <dbReference type="Proteomes" id="UP001367508"/>
    </source>
</evidence>
<accession>A0AAN9QI71</accession>
<name>A0AAN9QI71_CANGL</name>
<dbReference type="EMBL" id="JAYMYQ010000004">
    <property type="protein sequence ID" value="KAK7338450.1"/>
    <property type="molecule type" value="Genomic_DNA"/>
</dbReference>
<keyword evidence="2" id="KW-1185">Reference proteome</keyword>
<proteinExistence type="predicted"/>
<reference evidence="1 2" key="1">
    <citation type="submission" date="2024-01" db="EMBL/GenBank/DDBJ databases">
        <title>The genomes of 5 underutilized Papilionoideae crops provide insights into root nodulation and disease resistanc.</title>
        <authorList>
            <person name="Jiang F."/>
        </authorList>
    </citation>
    <scope>NUCLEOTIDE SEQUENCE [LARGE SCALE GENOMIC DNA]</scope>
    <source>
        <strain evidence="1">LVBAO_FW01</strain>
        <tissue evidence="1">Leaves</tissue>
    </source>
</reference>
<protein>
    <submittedName>
        <fullName evidence="1">Uncharacterized protein</fullName>
    </submittedName>
</protein>
<organism evidence="1 2">
    <name type="scientific">Canavalia gladiata</name>
    <name type="common">Sword bean</name>
    <name type="synonym">Dolichos gladiatus</name>
    <dbReference type="NCBI Taxonomy" id="3824"/>
    <lineage>
        <taxon>Eukaryota</taxon>
        <taxon>Viridiplantae</taxon>
        <taxon>Streptophyta</taxon>
        <taxon>Embryophyta</taxon>
        <taxon>Tracheophyta</taxon>
        <taxon>Spermatophyta</taxon>
        <taxon>Magnoliopsida</taxon>
        <taxon>eudicotyledons</taxon>
        <taxon>Gunneridae</taxon>
        <taxon>Pentapetalae</taxon>
        <taxon>rosids</taxon>
        <taxon>fabids</taxon>
        <taxon>Fabales</taxon>
        <taxon>Fabaceae</taxon>
        <taxon>Papilionoideae</taxon>
        <taxon>50 kb inversion clade</taxon>
        <taxon>NPAAA clade</taxon>
        <taxon>indigoferoid/millettioid clade</taxon>
        <taxon>Phaseoleae</taxon>
        <taxon>Canavalia</taxon>
    </lineage>
</organism>
<evidence type="ECO:0000313" key="1">
    <source>
        <dbReference type="EMBL" id="KAK7338450.1"/>
    </source>
</evidence>
<dbReference type="AlphaFoldDB" id="A0AAN9QI71"/>
<dbReference type="Proteomes" id="UP001367508">
    <property type="component" value="Unassembled WGS sequence"/>
</dbReference>
<sequence length="101" mass="11335">MAFQKKGRSQRIEGALLFLAICKAGRGFRTPKAIQLQHKPILSASDSRKAPKCTSRLSVFDLNVCGKRPKSYCIADDVRFVYATISFIVQWLGVRYPDSLV</sequence>
<comment type="caution">
    <text evidence="1">The sequence shown here is derived from an EMBL/GenBank/DDBJ whole genome shotgun (WGS) entry which is preliminary data.</text>
</comment>